<reference evidence="1" key="1">
    <citation type="submission" date="2014-09" db="EMBL/GenBank/DDBJ databases">
        <authorList>
            <person name="Magalhaes I.L.F."/>
            <person name="Oliveira U."/>
            <person name="Santos F.R."/>
            <person name="Vidigal T.H.D.A."/>
            <person name="Brescovit A.D."/>
            <person name="Santos A.J."/>
        </authorList>
    </citation>
    <scope>NUCLEOTIDE SEQUENCE</scope>
    <source>
        <tissue evidence="1">Shoot tissue taken approximately 20 cm above the soil surface</tissue>
    </source>
</reference>
<dbReference type="EMBL" id="GBRH01211398">
    <property type="protein sequence ID" value="JAD86497.1"/>
    <property type="molecule type" value="Transcribed_RNA"/>
</dbReference>
<protein>
    <submittedName>
        <fullName evidence="1">Uncharacterized protein</fullName>
    </submittedName>
</protein>
<sequence length="129" mass="14767">MQMTNLKQIPNRTSVSTFPLFLCSLTELLPSVFSSTARSKSSSEAWNTLLIRMHKCIHKFLLGHVGKIIEANLSIQQPLSLKKIHQAMPRQQLTLNAILHQHWPSCNIRYVQPNVPHQELQTFPNPFLS</sequence>
<name>A0A0A9DRW4_ARUDO</name>
<reference evidence="1" key="2">
    <citation type="journal article" date="2015" name="Data Brief">
        <title>Shoot transcriptome of the giant reed, Arundo donax.</title>
        <authorList>
            <person name="Barrero R.A."/>
            <person name="Guerrero F.D."/>
            <person name="Moolhuijzen P."/>
            <person name="Goolsby J.A."/>
            <person name="Tidwell J."/>
            <person name="Bellgard S.E."/>
            <person name="Bellgard M.I."/>
        </authorList>
    </citation>
    <scope>NUCLEOTIDE SEQUENCE</scope>
    <source>
        <tissue evidence="1">Shoot tissue taken approximately 20 cm above the soil surface</tissue>
    </source>
</reference>
<accession>A0A0A9DRW4</accession>
<dbReference type="AlphaFoldDB" id="A0A0A9DRW4"/>
<organism evidence="1">
    <name type="scientific">Arundo donax</name>
    <name type="common">Giant reed</name>
    <name type="synonym">Donax arundinaceus</name>
    <dbReference type="NCBI Taxonomy" id="35708"/>
    <lineage>
        <taxon>Eukaryota</taxon>
        <taxon>Viridiplantae</taxon>
        <taxon>Streptophyta</taxon>
        <taxon>Embryophyta</taxon>
        <taxon>Tracheophyta</taxon>
        <taxon>Spermatophyta</taxon>
        <taxon>Magnoliopsida</taxon>
        <taxon>Liliopsida</taxon>
        <taxon>Poales</taxon>
        <taxon>Poaceae</taxon>
        <taxon>PACMAD clade</taxon>
        <taxon>Arundinoideae</taxon>
        <taxon>Arundineae</taxon>
        <taxon>Arundo</taxon>
    </lineage>
</organism>
<evidence type="ECO:0000313" key="1">
    <source>
        <dbReference type="EMBL" id="JAD86497.1"/>
    </source>
</evidence>
<proteinExistence type="predicted"/>